<evidence type="ECO:0000256" key="3">
    <source>
        <dbReference type="ARBA" id="ARBA00023277"/>
    </source>
</evidence>
<dbReference type="Gene3D" id="3.20.20.80">
    <property type="entry name" value="Glycosidases"/>
    <property type="match status" value="1"/>
</dbReference>
<dbReference type="Pfam" id="PF00331">
    <property type="entry name" value="Glyco_hydro_10"/>
    <property type="match status" value="1"/>
</dbReference>
<dbReference type="PROSITE" id="PS51760">
    <property type="entry name" value="GH10_2"/>
    <property type="match status" value="1"/>
</dbReference>
<dbReference type="GO" id="GO:0000272">
    <property type="term" value="P:polysaccharide catabolic process"/>
    <property type="evidence" value="ECO:0007669"/>
    <property type="project" value="UniProtKB-KW"/>
</dbReference>
<keyword evidence="7" id="KW-1185">Reference proteome</keyword>
<dbReference type="PANTHER" id="PTHR31490:SF52">
    <property type="entry name" value="ENDO-1,4-BETA-XYLANASE 5-RELATED"/>
    <property type="match status" value="1"/>
</dbReference>
<dbReference type="AlphaFoldDB" id="A0A314Y606"/>
<gene>
    <name evidence="6" type="ORF">Pyn_11910</name>
</gene>
<evidence type="ECO:0000256" key="1">
    <source>
        <dbReference type="ARBA" id="ARBA00007495"/>
    </source>
</evidence>
<accession>A0A314Y606</accession>
<dbReference type="EMBL" id="PJQY01001543">
    <property type="protein sequence ID" value="PQQ01663.1"/>
    <property type="molecule type" value="Genomic_DNA"/>
</dbReference>
<evidence type="ECO:0000313" key="6">
    <source>
        <dbReference type="EMBL" id="PQQ01663.1"/>
    </source>
</evidence>
<keyword evidence="3" id="KW-0119">Carbohydrate metabolism</keyword>
<proteinExistence type="inferred from homology"/>
<dbReference type="STRING" id="2094558.A0A314Y606"/>
<dbReference type="GO" id="GO:0031176">
    <property type="term" value="F:endo-1,4-beta-xylanase activity"/>
    <property type="evidence" value="ECO:0007669"/>
    <property type="project" value="UniProtKB-ARBA"/>
</dbReference>
<feature type="domain" description="GH10" evidence="5">
    <location>
        <begin position="1"/>
        <end position="116"/>
    </location>
</feature>
<evidence type="ECO:0000256" key="4">
    <source>
        <dbReference type="ARBA" id="ARBA00023326"/>
    </source>
</evidence>
<dbReference type="Proteomes" id="UP000250321">
    <property type="component" value="Unassembled WGS sequence"/>
</dbReference>
<dbReference type="InterPro" id="IPR017853">
    <property type="entry name" value="GH"/>
</dbReference>
<evidence type="ECO:0000259" key="5">
    <source>
        <dbReference type="PROSITE" id="PS51760"/>
    </source>
</evidence>
<reference evidence="6 7" key="1">
    <citation type="submission" date="2018-02" db="EMBL/GenBank/DDBJ databases">
        <title>Draft genome of wild Prunus yedoensis var. nudiflora.</title>
        <authorList>
            <person name="Baek S."/>
            <person name="Kim J.-H."/>
            <person name="Choi K."/>
            <person name="Kim G.-B."/>
            <person name="Cho A."/>
            <person name="Jang H."/>
            <person name="Shin C.-H."/>
            <person name="Yu H.-J."/>
            <person name="Mun J.-H."/>
        </authorList>
    </citation>
    <scope>NUCLEOTIDE SEQUENCE [LARGE SCALE GENOMIC DNA]</scope>
    <source>
        <strain evidence="7">cv. Jeju island</strain>
        <tissue evidence="6">Leaf</tissue>
    </source>
</reference>
<comment type="caution">
    <text evidence="6">The sequence shown here is derived from an EMBL/GenBank/DDBJ whole genome shotgun (WGS) entry which is preliminary data.</text>
</comment>
<keyword evidence="2" id="KW-0378">Hydrolase</keyword>
<evidence type="ECO:0000313" key="7">
    <source>
        <dbReference type="Proteomes" id="UP000250321"/>
    </source>
</evidence>
<keyword evidence="4" id="KW-0624">Polysaccharide degradation</keyword>
<dbReference type="InterPro" id="IPR001000">
    <property type="entry name" value="GH10_dom"/>
</dbReference>
<name>A0A314Y606_PRUYE</name>
<organism evidence="6 7">
    <name type="scientific">Prunus yedoensis var. nudiflora</name>
    <dbReference type="NCBI Taxonomy" id="2094558"/>
    <lineage>
        <taxon>Eukaryota</taxon>
        <taxon>Viridiplantae</taxon>
        <taxon>Streptophyta</taxon>
        <taxon>Embryophyta</taxon>
        <taxon>Tracheophyta</taxon>
        <taxon>Spermatophyta</taxon>
        <taxon>Magnoliopsida</taxon>
        <taxon>eudicotyledons</taxon>
        <taxon>Gunneridae</taxon>
        <taxon>Pentapetalae</taxon>
        <taxon>rosids</taxon>
        <taxon>fabids</taxon>
        <taxon>Rosales</taxon>
        <taxon>Rosaceae</taxon>
        <taxon>Amygdaloideae</taxon>
        <taxon>Amygdaleae</taxon>
        <taxon>Prunus</taxon>
    </lineage>
</organism>
<dbReference type="SUPFAM" id="SSF51445">
    <property type="entry name" value="(Trans)glycosidases"/>
    <property type="match status" value="1"/>
</dbReference>
<protein>
    <recommendedName>
        <fullName evidence="5">GH10 domain-containing protein</fullName>
    </recommendedName>
</protein>
<comment type="similarity">
    <text evidence="1">Belongs to the glycosyl hydrolase 10 (cellulase F) family.</text>
</comment>
<dbReference type="InterPro" id="IPR044846">
    <property type="entry name" value="GH10"/>
</dbReference>
<dbReference type="PANTHER" id="PTHR31490">
    <property type="entry name" value="GLYCOSYL HYDROLASE"/>
    <property type="match status" value="1"/>
</dbReference>
<dbReference type="OrthoDB" id="1732510at2759"/>
<evidence type="ECO:0000256" key="2">
    <source>
        <dbReference type="ARBA" id="ARBA00022801"/>
    </source>
</evidence>
<sequence length="178" mass="19162">MKKLEEILSYPGNANLSAGIGLQGHFGSGQPNLAYMRSVLDMLGATGLPIWLTEVDVGKGPNQAQYLEEVLREGYSHPAVKGIIMFVGPLAAGFNVTTLADENFKNTPSGDVVDKLIDEWNSGTQEITTDDQGFIELSLFHGDYEITAENHITNSSATVSLSVTQAEPQAIVQVHIDT</sequence>